<dbReference type="InterPro" id="IPR011989">
    <property type="entry name" value="ARM-like"/>
</dbReference>
<comment type="function">
    <text evidence="6">Regulates COPI-mediated retrograde protein traffic at the interface between the Golgi apparatus and the endoplasmic reticulum. Involved in the maintenance of the Golgi apparatus morphology.</text>
</comment>
<dbReference type="Gene3D" id="1.10.510.10">
    <property type="entry name" value="Transferase(Phosphotransferase) domain 1"/>
    <property type="match status" value="1"/>
</dbReference>
<evidence type="ECO:0000256" key="6">
    <source>
        <dbReference type="ARBA" id="ARBA00056114"/>
    </source>
</evidence>
<feature type="repeat" description="HEAT" evidence="7">
    <location>
        <begin position="382"/>
        <end position="420"/>
    </location>
</feature>
<feature type="region of interest" description="Disordered" evidence="8">
    <location>
        <begin position="566"/>
        <end position="597"/>
    </location>
</feature>
<comment type="similarity">
    <text evidence="3">Belongs to the protein kinase superfamily.</text>
</comment>
<dbReference type="PROSITE" id="PS50011">
    <property type="entry name" value="PROTEIN_KINASE_DOM"/>
    <property type="match status" value="1"/>
</dbReference>
<evidence type="ECO:0000256" key="1">
    <source>
        <dbReference type="ARBA" id="ARBA00022737"/>
    </source>
</evidence>
<evidence type="ECO:0000256" key="4">
    <source>
        <dbReference type="ARBA" id="ARBA00040972"/>
    </source>
</evidence>
<reference evidence="10" key="1">
    <citation type="submission" date="2025-08" db="UniProtKB">
        <authorList>
            <consortium name="Ensembl"/>
        </authorList>
    </citation>
    <scope>IDENTIFICATION</scope>
</reference>
<feature type="region of interest" description="Disordered" evidence="8">
    <location>
        <begin position="614"/>
        <end position="674"/>
    </location>
</feature>
<keyword evidence="1" id="KW-0677">Repeat</keyword>
<evidence type="ECO:0000256" key="2">
    <source>
        <dbReference type="ARBA" id="ARBA00023054"/>
    </source>
</evidence>
<dbReference type="InterPro" id="IPR001245">
    <property type="entry name" value="Ser-Thr/Tyr_kinase_cat_dom"/>
</dbReference>
<dbReference type="Gene3D" id="3.30.200.20">
    <property type="entry name" value="Phosphorylase Kinase, domain 1"/>
    <property type="match status" value="1"/>
</dbReference>
<dbReference type="Proteomes" id="UP000261640">
    <property type="component" value="Unplaced"/>
</dbReference>
<dbReference type="PROSITE" id="PS50077">
    <property type="entry name" value="HEAT_REPEAT"/>
    <property type="match status" value="1"/>
</dbReference>
<dbReference type="Gene3D" id="1.25.10.10">
    <property type="entry name" value="Leucine-rich Repeat Variant"/>
    <property type="match status" value="1"/>
</dbReference>
<evidence type="ECO:0000259" key="9">
    <source>
        <dbReference type="PROSITE" id="PS50011"/>
    </source>
</evidence>
<dbReference type="InterPro" id="IPR021133">
    <property type="entry name" value="HEAT_type_2"/>
</dbReference>
<evidence type="ECO:0000256" key="8">
    <source>
        <dbReference type="SAM" id="MobiDB-lite"/>
    </source>
</evidence>
<dbReference type="Ensembl" id="ENSMAMT00000058891.1">
    <property type="protein sequence ID" value="ENSMAMP00000065538.1"/>
    <property type="gene ID" value="ENSMAMG00000021675.2"/>
</dbReference>
<dbReference type="FunFam" id="1.25.10.10:FF:000108">
    <property type="entry name" value="N-terminal kinase-like protein isoform X1"/>
    <property type="match status" value="1"/>
</dbReference>
<accession>A0A7N9AVF8</accession>
<dbReference type="InterPro" id="IPR000719">
    <property type="entry name" value="Prot_kinase_dom"/>
</dbReference>
<dbReference type="GO" id="GO:0005524">
    <property type="term" value="F:ATP binding"/>
    <property type="evidence" value="ECO:0007669"/>
    <property type="project" value="InterPro"/>
</dbReference>
<dbReference type="AlphaFoldDB" id="A0A7N9AVF8"/>
<dbReference type="InterPro" id="IPR011009">
    <property type="entry name" value="Kinase-like_dom_sf"/>
</dbReference>
<dbReference type="PANTHER" id="PTHR12984">
    <property type="entry name" value="SCY1-RELATED S/T PROTEIN KINASE-LIKE"/>
    <property type="match status" value="1"/>
</dbReference>
<proteinExistence type="inferred from homology"/>
<evidence type="ECO:0000313" key="10">
    <source>
        <dbReference type="Ensembl" id="ENSMAMP00000065538.1"/>
    </source>
</evidence>
<dbReference type="SUPFAM" id="SSF48371">
    <property type="entry name" value="ARM repeat"/>
    <property type="match status" value="1"/>
</dbReference>
<name>A0A7N9AVF8_9TELE</name>
<evidence type="ECO:0000256" key="3">
    <source>
        <dbReference type="ARBA" id="ARBA00038349"/>
    </source>
</evidence>
<dbReference type="GO" id="GO:0004672">
    <property type="term" value="F:protein kinase activity"/>
    <property type="evidence" value="ECO:0007669"/>
    <property type="project" value="InterPro"/>
</dbReference>
<feature type="domain" description="Protein kinase" evidence="9">
    <location>
        <begin position="16"/>
        <end position="307"/>
    </location>
</feature>
<evidence type="ECO:0000256" key="7">
    <source>
        <dbReference type="PROSITE-ProRule" id="PRU00103"/>
    </source>
</evidence>
<protein>
    <recommendedName>
        <fullName evidence="4">N-terminal kinase-like protein</fullName>
    </recommendedName>
    <alternativeName>
        <fullName evidence="5">SCY1-like protein 1</fullName>
    </alternativeName>
</protein>
<dbReference type="InterPro" id="IPR016024">
    <property type="entry name" value="ARM-type_fold"/>
</dbReference>
<reference evidence="10" key="2">
    <citation type="submission" date="2025-09" db="UniProtKB">
        <authorList>
            <consortium name="Ensembl"/>
        </authorList>
    </citation>
    <scope>IDENTIFICATION</scope>
</reference>
<feature type="compositionally biased region" description="Basic and acidic residues" evidence="8">
    <location>
        <begin position="648"/>
        <end position="661"/>
    </location>
</feature>
<evidence type="ECO:0000256" key="5">
    <source>
        <dbReference type="ARBA" id="ARBA00042347"/>
    </source>
</evidence>
<keyword evidence="2" id="KW-0175">Coiled coil</keyword>
<keyword evidence="11" id="KW-1185">Reference proteome</keyword>
<sequence>MWSFFARDPVKDFAYEILPDTQEKSGIWTLHRGKRKTSGEPVSVFVYEVAQGTEQQTQLAKAAFKRMKTLRHPNILAYVDGLETEKSLYLVTEQVTPLAVHLKAQADRGGAGELEVSWGLHQIVKALSFLINDCHLLHNNLGVWAVFVDRAGEWKLGGLEHVVPEQGDPSGVSLPAPKTVYPDMEKYDPPETPNSGEVWRLGCLIWEVFNGPLPRTSSLRSLGKIPKALIPNYCELVGANPRARPNPARFLQNCRNPGGFLSNSFVDSNLFLEEIQIKEPAEKQQFFQDLSDNLDSFPEDFCKHKVLPQLLTAFEFGNAGAVVLTPLFKVGKFLSAEEYQQKIIPVIVKMFSSTDRAMRIRLLQQMEQFIQYLNEAAVNSQIFPHVVHGFTDTNPAIREQTVKSMLLMAPKLNETNLNQELMRHFARLQARDEQGPIRCNTTVCLGKIASYLNAGTRQRVLISAFSRATKDPFPASRSAGVLGFAATHNYYSVTEIAARILPTLCTITVDPDKSVRDQAFKAIKSFLSKLETVSEDPTKLADIGASSSWAGWAVTGMSSLTSKLIRNAPGTEGGAATEGSRPANATSPPSPTDAPETGRVIRFDWIKSGDAWGADATGDWGAEESWESVDGSQGLSKAELSKKKREERRKELEAKRAERKAAKGPLKLGARKLD</sequence>
<dbReference type="InterPro" id="IPR051177">
    <property type="entry name" value="CIK-Related_Protein"/>
</dbReference>
<dbReference type="GeneTree" id="ENSGT00930000151054"/>
<evidence type="ECO:0000313" key="11">
    <source>
        <dbReference type="Proteomes" id="UP000261640"/>
    </source>
</evidence>
<organism evidence="10 11">
    <name type="scientific">Mastacembelus armatus</name>
    <name type="common">zig-zag eel</name>
    <dbReference type="NCBI Taxonomy" id="205130"/>
    <lineage>
        <taxon>Eukaryota</taxon>
        <taxon>Metazoa</taxon>
        <taxon>Chordata</taxon>
        <taxon>Craniata</taxon>
        <taxon>Vertebrata</taxon>
        <taxon>Euteleostomi</taxon>
        <taxon>Actinopterygii</taxon>
        <taxon>Neopterygii</taxon>
        <taxon>Teleostei</taxon>
        <taxon>Neoteleostei</taxon>
        <taxon>Acanthomorphata</taxon>
        <taxon>Anabantaria</taxon>
        <taxon>Synbranchiformes</taxon>
        <taxon>Mastacembelidae</taxon>
        <taxon>Mastacembelus</taxon>
    </lineage>
</organism>
<dbReference type="PANTHER" id="PTHR12984:SF3">
    <property type="entry name" value="N-TERMINAL KINASE-LIKE PROTEIN"/>
    <property type="match status" value="1"/>
</dbReference>
<dbReference type="Pfam" id="PF07714">
    <property type="entry name" value="PK_Tyr_Ser-Thr"/>
    <property type="match status" value="1"/>
</dbReference>
<dbReference type="SUPFAM" id="SSF56112">
    <property type="entry name" value="Protein kinase-like (PK-like)"/>
    <property type="match status" value="1"/>
</dbReference>